<dbReference type="Proteomes" id="UP000007110">
    <property type="component" value="Unassembled WGS sequence"/>
</dbReference>
<reference evidence="3" key="2">
    <citation type="submission" date="2021-01" db="UniProtKB">
        <authorList>
            <consortium name="EnsemblMetazoa"/>
        </authorList>
    </citation>
    <scope>IDENTIFICATION</scope>
</reference>
<accession>A0A7M7NZI6</accession>
<feature type="signal peptide" evidence="1">
    <location>
        <begin position="1"/>
        <end position="22"/>
    </location>
</feature>
<dbReference type="EnsemblMetazoa" id="XM_030987148">
    <property type="protein sequence ID" value="XP_030843008"/>
    <property type="gene ID" value="LOC585208"/>
</dbReference>
<dbReference type="InParanoid" id="A0A7M7NZI6"/>
<evidence type="ECO:0000256" key="1">
    <source>
        <dbReference type="SAM" id="SignalP"/>
    </source>
</evidence>
<sequence length="530" mass="60156">MMQLIFQYLGVTTCLMLHVCLAGSTEEGSLPGHLQVLGKHRPPEGHIEILLEPPSPKEFWEKYARDGIPVLFRGMANNSLGMHRWTDDYLREYYGDLRVKIEAKAEKEYYPEGDKGIGQDTVGYFLKTYKSRNAYIVSQLPDPMSKEVSVPPFMTCGTFSQRLLEANLWFSSGGTKSLLHRDADNAINCLYFGTKDWIFIDSKHEDMIPIADEETEAYGGYAVLNPDSVDLEKFPKFADVPWTYGNVTAGDCIFLPRGYWHQVRSYGSRNLAVSLLFSRIKDNDLSDCEGAKLSYTPLSDMEMVFTYDGYAEQSMGDTDPFELNDTFQEWCQHSGSKMSTQDVFGYLRRDFHDRDADDENNMGGAAFLLEIADQVVQLLDVDGDNKVSCTEEAQGLKLATLKKLAHIIDRDPANTEEYEYAKFEPNEIRDFISDFISSHESGGQAVISREDFVKAYQKFGGSQKIGNEVFDILTSEEEESISTLHLKDQVENISALFVPKMKPQKADLRWEEQDDAWMAEHLNPQSHGEL</sequence>
<dbReference type="Pfam" id="PF13621">
    <property type="entry name" value="Cupin_8"/>
    <property type="match status" value="1"/>
</dbReference>
<dbReference type="OrthoDB" id="415358at2759"/>
<evidence type="ECO:0000313" key="3">
    <source>
        <dbReference type="EnsemblMetazoa" id="XP_030843008"/>
    </source>
</evidence>
<dbReference type="RefSeq" id="XP_011675972.1">
    <property type="nucleotide sequence ID" value="XM_011677670.2"/>
</dbReference>
<keyword evidence="4" id="KW-1185">Reference proteome</keyword>
<protein>
    <recommendedName>
        <fullName evidence="2">JmjC domain-containing protein</fullName>
    </recommendedName>
</protein>
<dbReference type="FunFam" id="2.60.120.650:FF:000025">
    <property type="entry name" value="Lysine-specific demethylase 8"/>
    <property type="match status" value="1"/>
</dbReference>
<dbReference type="PANTHER" id="PTHR12461:SF52">
    <property type="entry name" value="JMJC DOMAIN-CONTAINING PROTEIN"/>
    <property type="match status" value="1"/>
</dbReference>
<reference evidence="4" key="1">
    <citation type="submission" date="2015-02" db="EMBL/GenBank/DDBJ databases">
        <title>Genome sequencing for Strongylocentrotus purpuratus.</title>
        <authorList>
            <person name="Murali S."/>
            <person name="Liu Y."/>
            <person name="Vee V."/>
            <person name="English A."/>
            <person name="Wang M."/>
            <person name="Skinner E."/>
            <person name="Han Y."/>
            <person name="Muzny D.M."/>
            <person name="Worley K.C."/>
            <person name="Gibbs R.A."/>
        </authorList>
    </citation>
    <scope>NUCLEOTIDE SEQUENCE</scope>
</reference>
<dbReference type="SUPFAM" id="SSF51197">
    <property type="entry name" value="Clavaminate synthase-like"/>
    <property type="match status" value="1"/>
</dbReference>
<dbReference type="RefSeq" id="XP_030843008.1">
    <property type="nucleotide sequence ID" value="XM_030987148.1"/>
</dbReference>
<organism evidence="3 4">
    <name type="scientific">Strongylocentrotus purpuratus</name>
    <name type="common">Purple sea urchin</name>
    <dbReference type="NCBI Taxonomy" id="7668"/>
    <lineage>
        <taxon>Eukaryota</taxon>
        <taxon>Metazoa</taxon>
        <taxon>Echinodermata</taxon>
        <taxon>Eleutherozoa</taxon>
        <taxon>Echinozoa</taxon>
        <taxon>Echinoidea</taxon>
        <taxon>Euechinoidea</taxon>
        <taxon>Echinacea</taxon>
        <taxon>Camarodonta</taxon>
        <taxon>Echinidea</taxon>
        <taxon>Strongylocentrotidae</taxon>
        <taxon>Strongylocentrotus</taxon>
    </lineage>
</organism>
<evidence type="ECO:0000313" key="4">
    <source>
        <dbReference type="Proteomes" id="UP000007110"/>
    </source>
</evidence>
<dbReference type="InterPro" id="IPR003347">
    <property type="entry name" value="JmjC_dom"/>
</dbReference>
<feature type="chain" id="PRO_5033913797" description="JmjC domain-containing protein" evidence="1">
    <location>
        <begin position="23"/>
        <end position="530"/>
    </location>
</feature>
<dbReference type="Gene3D" id="2.60.120.650">
    <property type="entry name" value="Cupin"/>
    <property type="match status" value="1"/>
</dbReference>
<keyword evidence="1" id="KW-0732">Signal</keyword>
<evidence type="ECO:0000259" key="2">
    <source>
        <dbReference type="PROSITE" id="PS51184"/>
    </source>
</evidence>
<dbReference type="OMA" id="IVNHETR"/>
<dbReference type="PROSITE" id="PS51184">
    <property type="entry name" value="JMJC"/>
    <property type="match status" value="1"/>
</dbReference>
<dbReference type="EnsemblMetazoa" id="XM_011677670">
    <property type="protein sequence ID" value="XP_011675972"/>
    <property type="gene ID" value="LOC585208"/>
</dbReference>
<dbReference type="GeneID" id="585208"/>
<dbReference type="KEGG" id="spu:585208"/>
<proteinExistence type="predicted"/>
<dbReference type="PANTHER" id="PTHR12461">
    <property type="entry name" value="HYPOXIA-INDUCIBLE FACTOR 1 ALPHA INHIBITOR-RELATED"/>
    <property type="match status" value="1"/>
</dbReference>
<name>A0A7M7NZI6_STRPU</name>
<dbReference type="AlphaFoldDB" id="A0A7M7NZI6"/>
<feature type="domain" description="JmjC" evidence="2">
    <location>
        <begin position="129"/>
        <end position="294"/>
    </location>
</feature>
<dbReference type="GO" id="GO:0016706">
    <property type="term" value="F:2-oxoglutarate-dependent dioxygenase activity"/>
    <property type="evidence" value="ECO:0000318"/>
    <property type="project" value="GO_Central"/>
</dbReference>
<dbReference type="InterPro" id="IPR041667">
    <property type="entry name" value="Cupin_8"/>
</dbReference>